<name>U1GAI3_ENDPU</name>
<feature type="compositionally biased region" description="Basic and acidic residues" evidence="4">
    <location>
        <begin position="415"/>
        <end position="430"/>
    </location>
</feature>
<feature type="repeat" description="ANK" evidence="3">
    <location>
        <begin position="1118"/>
        <end position="1150"/>
    </location>
</feature>
<dbReference type="InterPro" id="IPR001870">
    <property type="entry name" value="B30.2/SPRY"/>
</dbReference>
<dbReference type="InterPro" id="IPR003877">
    <property type="entry name" value="SPRY_dom"/>
</dbReference>
<dbReference type="InterPro" id="IPR056884">
    <property type="entry name" value="NPHP3-like_N"/>
</dbReference>
<dbReference type="OrthoDB" id="341259at2759"/>
<organism evidence="6 7">
    <name type="scientific">Endocarpon pusillum (strain Z07020 / HMAS-L-300199)</name>
    <name type="common">Lichen-forming fungus</name>
    <dbReference type="NCBI Taxonomy" id="1263415"/>
    <lineage>
        <taxon>Eukaryota</taxon>
        <taxon>Fungi</taxon>
        <taxon>Dikarya</taxon>
        <taxon>Ascomycota</taxon>
        <taxon>Pezizomycotina</taxon>
        <taxon>Eurotiomycetes</taxon>
        <taxon>Chaetothyriomycetidae</taxon>
        <taxon>Verrucariales</taxon>
        <taxon>Verrucariaceae</taxon>
        <taxon>Endocarpon</taxon>
    </lineage>
</organism>
<gene>
    <name evidence="6" type="ORF">EPUS_08938</name>
</gene>
<evidence type="ECO:0000313" key="7">
    <source>
        <dbReference type="Proteomes" id="UP000019373"/>
    </source>
</evidence>
<feature type="compositionally biased region" description="Low complexity" evidence="4">
    <location>
        <begin position="780"/>
        <end position="789"/>
    </location>
</feature>
<dbReference type="Pfam" id="PF00023">
    <property type="entry name" value="Ank"/>
    <property type="match status" value="1"/>
</dbReference>
<dbReference type="InterPro" id="IPR027417">
    <property type="entry name" value="P-loop_NTPase"/>
</dbReference>
<dbReference type="Gene3D" id="2.60.120.920">
    <property type="match status" value="1"/>
</dbReference>
<reference evidence="7" key="1">
    <citation type="journal article" date="2014" name="BMC Genomics">
        <title>Genome characteristics reveal the impact of lichenization on lichen-forming fungus Endocarpon pusillum Hedwig (Verrucariales, Ascomycota).</title>
        <authorList>
            <person name="Wang Y.-Y."/>
            <person name="Liu B."/>
            <person name="Zhang X.-Y."/>
            <person name="Zhou Q.-M."/>
            <person name="Zhang T."/>
            <person name="Li H."/>
            <person name="Yu Y.-F."/>
            <person name="Zhang X.-L."/>
            <person name="Hao X.-Y."/>
            <person name="Wang M."/>
            <person name="Wang L."/>
            <person name="Wei J.-C."/>
        </authorList>
    </citation>
    <scope>NUCLEOTIDE SEQUENCE [LARGE SCALE GENOMIC DNA]</scope>
    <source>
        <strain evidence="7">Z07020 / HMAS-L-300199</strain>
    </source>
</reference>
<accession>U1GAI3</accession>
<dbReference type="eggNOG" id="KOG1477">
    <property type="taxonomic scope" value="Eukaryota"/>
</dbReference>
<feature type="repeat" description="ANK" evidence="3">
    <location>
        <begin position="942"/>
        <end position="975"/>
    </location>
</feature>
<feature type="domain" description="B30.2/SPRY" evidence="5">
    <location>
        <begin position="1357"/>
        <end position="1536"/>
    </location>
</feature>
<dbReference type="Pfam" id="PF24809">
    <property type="entry name" value="DUF7708"/>
    <property type="match status" value="1"/>
</dbReference>
<dbReference type="SUPFAM" id="SSF52540">
    <property type="entry name" value="P-loop containing nucleoside triphosphate hydrolases"/>
    <property type="match status" value="1"/>
</dbReference>
<dbReference type="Gene3D" id="3.40.50.300">
    <property type="entry name" value="P-loop containing nucleotide triphosphate hydrolases"/>
    <property type="match status" value="1"/>
</dbReference>
<dbReference type="CDD" id="cd12885">
    <property type="entry name" value="SPRY_RanBP_like"/>
    <property type="match status" value="1"/>
</dbReference>
<evidence type="ECO:0000256" key="2">
    <source>
        <dbReference type="ARBA" id="ARBA00023043"/>
    </source>
</evidence>
<dbReference type="HOGENOM" id="CLU_250897_0_0_1"/>
<dbReference type="InterPro" id="IPR036770">
    <property type="entry name" value="Ankyrin_rpt-contain_sf"/>
</dbReference>
<dbReference type="InterPro" id="IPR013320">
    <property type="entry name" value="ConA-like_dom_sf"/>
</dbReference>
<dbReference type="eggNOG" id="KOG4177">
    <property type="taxonomic scope" value="Eukaryota"/>
</dbReference>
<feature type="compositionally biased region" description="Acidic residues" evidence="4">
    <location>
        <begin position="813"/>
        <end position="833"/>
    </location>
</feature>
<dbReference type="Pfam" id="PF00622">
    <property type="entry name" value="SPRY"/>
    <property type="match status" value="1"/>
</dbReference>
<dbReference type="Proteomes" id="UP000019373">
    <property type="component" value="Unassembled WGS sequence"/>
</dbReference>
<dbReference type="OMA" id="FMREPFR"/>
<dbReference type="Pfam" id="PF24883">
    <property type="entry name" value="NPHP3_N"/>
    <property type="match status" value="1"/>
</dbReference>
<feature type="repeat" description="ANK" evidence="3">
    <location>
        <begin position="1239"/>
        <end position="1271"/>
    </location>
</feature>
<protein>
    <recommendedName>
        <fullName evidence="5">B30.2/SPRY domain-containing protein</fullName>
    </recommendedName>
</protein>
<evidence type="ECO:0000256" key="1">
    <source>
        <dbReference type="ARBA" id="ARBA00022737"/>
    </source>
</evidence>
<evidence type="ECO:0000256" key="3">
    <source>
        <dbReference type="PROSITE-ProRule" id="PRU00023"/>
    </source>
</evidence>
<keyword evidence="1" id="KW-0677">Repeat</keyword>
<keyword evidence="2 3" id="KW-0040">ANK repeat</keyword>
<dbReference type="GeneID" id="19243778"/>
<feature type="region of interest" description="Disordered" evidence="4">
    <location>
        <begin position="760"/>
        <end position="840"/>
    </location>
</feature>
<dbReference type="SMART" id="SM00248">
    <property type="entry name" value="ANK"/>
    <property type="match status" value="12"/>
</dbReference>
<dbReference type="InterPro" id="IPR044736">
    <property type="entry name" value="Gid1/RanBPM/SPLA_SPRY"/>
</dbReference>
<dbReference type="PROSITE" id="PS50088">
    <property type="entry name" value="ANK_REPEAT"/>
    <property type="match status" value="5"/>
</dbReference>
<dbReference type="InterPro" id="IPR043136">
    <property type="entry name" value="B30.2/SPRY_sf"/>
</dbReference>
<dbReference type="RefSeq" id="XP_007799815.1">
    <property type="nucleotide sequence ID" value="XM_007801624.1"/>
</dbReference>
<dbReference type="SUPFAM" id="SSF49899">
    <property type="entry name" value="Concanavalin A-like lectins/glucanases"/>
    <property type="match status" value="1"/>
</dbReference>
<dbReference type="Pfam" id="PF12796">
    <property type="entry name" value="Ank_2"/>
    <property type="match status" value="3"/>
</dbReference>
<feature type="repeat" description="ANK" evidence="3">
    <location>
        <begin position="1050"/>
        <end position="1084"/>
    </location>
</feature>
<dbReference type="EMBL" id="KE720873">
    <property type="protein sequence ID" value="ERF74527.1"/>
    <property type="molecule type" value="Genomic_DNA"/>
</dbReference>
<feature type="repeat" description="ANK" evidence="3">
    <location>
        <begin position="909"/>
        <end position="936"/>
    </location>
</feature>
<dbReference type="InterPro" id="IPR002110">
    <property type="entry name" value="Ankyrin_rpt"/>
</dbReference>
<dbReference type="PROSITE" id="PS50188">
    <property type="entry name" value="B302_SPRY"/>
    <property type="match status" value="1"/>
</dbReference>
<evidence type="ECO:0000259" key="5">
    <source>
        <dbReference type="PROSITE" id="PS50188"/>
    </source>
</evidence>
<sequence length="1536" mass="172379">MSLWDEARDVFVQRLREEGEDRLLIEQFLKDKATLEETRQSAVNLRDDSDRKYGINESRGKGISAKWIRRIMENLDKFTKFGNVAMSAAPESVGLAWFAITQILSAVQNDYKLYGTFNAALNDITEMMVLVRTYDKIYHTVEVDSSIYHELSKGIREVYISILDFSYAVKKHITGSKRSKLMHALKDTMGALNRQFEEKTAAIQAQKAKIIEYSEAAFQEKTTDKLGDVSGELAGMQQTMREVYEFHQKSSSEWKEILNELKISKAPSHRDLAVMEYEKNLKLLTPWLVASTATMAAHAEEHEMGTCSWIDEVPAYTAWRDSDTSALLCVTGEAGSGKSVLGTFIYETLRDKAGEDGRFLIQYASLNARSSDDGSDTLKRFENTLLRDIYVHALDDVDDDLPLQRCNRLFAHPKQVKDKSRSGRDKDTGRSARSRYTSGDHASDLLEIYPSLVEALQKRVVLVIDAVDGLSEADQAKIAEHLIELSNVPSICVRTLLLCRPSSPIRIKMVDENVSQVLMGDHNERDIKLVLEKGLQMIPGLFLTEKTEIEHAVMQKTGHRIQYVEQVAMPFLRTPIQRPVATWLRDLPENVNETYHQHLHQLAPSYRHLLRAALAWTLVAQTPLRVEEIMEAYSRVYLDGDASEEQSMANTDPSLYREQIQKAGGPFLDIRDNRFVVLQDSQAVRSFSIPVPDVATHGVDDRSLCAKCRTALQANETLNISEKQEHLAMAIICMKHLNSHSFQSRFFSLSLGEVTSRAQKKLQVDESNSNGKAEKENALDPSSGIDSSGGPPGLNGQPGDETSQVQDTKESQPEEEADDDDSTFSDQDKEDFDQPVNDWEWYDDNGNRHRYEVTGWYYHVQEAERLWPPSERKESAEWQVLLDEMERFFLLEPVAFEVWKLAYVWYSHEAWEPLLFAAEYGLTSLAELLLDRGANVMDLSPEGYSALHVASEAPNPLEILRLFLSRGGDPNFESSKIPAFHEWLTFSADVECVQELLRSNASCSMLNRNHQWNALHYFAQYGSDRKVLELLLDNPLNAENRADINIRDGIGETPLHKLLRRQEIPIDLLEDFLMRGADVNVEDKASERPLYEAASWGENAAIKAIISRVTDVDDDNNWGRTALHGAAGAGQKETVELLLDHGADANRTDKHNRTPLLFACLTHMRDFLQGGSHQTTAELLVENQIRHGASFREINACTKRGRTPLREAAGRGFTQVVAAILQQMTPEDKEWINKRDDRKGRAPLHSAATHGRGEGIALLLQYGADPSLRDGENGTGMTSLELCLDRWSIVGSRRYETAIVHLVGASENEAKQNSLLLTTAAIHGSVQVLEKLAHVGVNLDLPDAYGWTPSQLASQFGHAEAALFIKKSLARRALRPTRWTLGSDSKKTTLQDNGQWVSHQGDLRLSILADHPVPAGLSVYYYEIEMLDPETGKSHDTPTAGDEAMAIIALGFCTSSAKLIEFPGWPPKPIAPNVQSWAYHGDDGGFYASDEKKWPRQYGKHYGPGDTVGCGLEVDSQRIFFTRNGVHIGKGGLPNP</sequence>
<dbReference type="PANTHER" id="PTHR24123:SF33">
    <property type="entry name" value="PROTEIN HOS4"/>
    <property type="match status" value="1"/>
</dbReference>
<dbReference type="InterPro" id="IPR056125">
    <property type="entry name" value="DUF7708"/>
</dbReference>
<proteinExistence type="predicted"/>
<evidence type="ECO:0000313" key="6">
    <source>
        <dbReference type="EMBL" id="ERF74527.1"/>
    </source>
</evidence>
<dbReference type="InterPro" id="IPR051165">
    <property type="entry name" value="Multifunctional_ANK_Repeat"/>
</dbReference>
<dbReference type="SUPFAM" id="SSF48403">
    <property type="entry name" value="Ankyrin repeat"/>
    <property type="match status" value="2"/>
</dbReference>
<dbReference type="PROSITE" id="PS50297">
    <property type="entry name" value="ANK_REP_REGION"/>
    <property type="match status" value="5"/>
</dbReference>
<evidence type="ECO:0000256" key="4">
    <source>
        <dbReference type="SAM" id="MobiDB-lite"/>
    </source>
</evidence>
<keyword evidence="7" id="KW-1185">Reference proteome</keyword>
<dbReference type="PANTHER" id="PTHR24123">
    <property type="entry name" value="ANKYRIN REPEAT-CONTAINING"/>
    <property type="match status" value="1"/>
</dbReference>
<dbReference type="Gene3D" id="1.25.40.20">
    <property type="entry name" value="Ankyrin repeat-containing domain"/>
    <property type="match status" value="3"/>
</dbReference>
<feature type="region of interest" description="Disordered" evidence="4">
    <location>
        <begin position="414"/>
        <end position="437"/>
    </location>
</feature>